<evidence type="ECO:0000313" key="2">
    <source>
        <dbReference type="EMBL" id="MBX28758.1"/>
    </source>
</evidence>
<dbReference type="AlphaFoldDB" id="A0A2P2MET8"/>
<organism evidence="2">
    <name type="scientific">Rhizophora mucronata</name>
    <name type="common">Asiatic mangrove</name>
    <dbReference type="NCBI Taxonomy" id="61149"/>
    <lineage>
        <taxon>Eukaryota</taxon>
        <taxon>Viridiplantae</taxon>
        <taxon>Streptophyta</taxon>
        <taxon>Embryophyta</taxon>
        <taxon>Tracheophyta</taxon>
        <taxon>Spermatophyta</taxon>
        <taxon>Magnoliopsida</taxon>
        <taxon>eudicotyledons</taxon>
        <taxon>Gunneridae</taxon>
        <taxon>Pentapetalae</taxon>
        <taxon>rosids</taxon>
        <taxon>fabids</taxon>
        <taxon>Malpighiales</taxon>
        <taxon>Rhizophoraceae</taxon>
        <taxon>Rhizophora</taxon>
    </lineage>
</organism>
<evidence type="ECO:0000256" key="1">
    <source>
        <dbReference type="SAM" id="Phobius"/>
    </source>
</evidence>
<name>A0A2P2MET8_RHIMU</name>
<keyword evidence="1" id="KW-1133">Transmembrane helix</keyword>
<sequence length="38" mass="4370">MYCICIFHTGMMISVGLITIAAMRVKLEEKLYLKCSMQ</sequence>
<dbReference type="EMBL" id="GGEC01048274">
    <property type="protein sequence ID" value="MBX28758.1"/>
    <property type="molecule type" value="Transcribed_RNA"/>
</dbReference>
<keyword evidence="1" id="KW-0812">Transmembrane</keyword>
<feature type="transmembrane region" description="Helical" evidence="1">
    <location>
        <begin position="6"/>
        <end position="27"/>
    </location>
</feature>
<keyword evidence="1" id="KW-0472">Membrane</keyword>
<proteinExistence type="predicted"/>
<protein>
    <submittedName>
        <fullName evidence="2">Uncharacterized protein</fullName>
    </submittedName>
</protein>
<accession>A0A2P2MET8</accession>
<reference evidence="2" key="1">
    <citation type="submission" date="2018-02" db="EMBL/GenBank/DDBJ databases">
        <title>Rhizophora mucronata_Transcriptome.</title>
        <authorList>
            <person name="Meera S.P."/>
            <person name="Sreeshan A."/>
            <person name="Augustine A."/>
        </authorList>
    </citation>
    <scope>NUCLEOTIDE SEQUENCE</scope>
    <source>
        <tissue evidence="2">Leaf</tissue>
    </source>
</reference>